<evidence type="ECO:0000313" key="2">
    <source>
        <dbReference type="Proteomes" id="UP001597079"/>
    </source>
</evidence>
<dbReference type="GO" id="GO:0016757">
    <property type="term" value="F:glycosyltransferase activity"/>
    <property type="evidence" value="ECO:0007669"/>
    <property type="project" value="UniProtKB-KW"/>
</dbReference>
<keyword evidence="1" id="KW-0328">Glycosyltransferase</keyword>
<dbReference type="RefSeq" id="WP_377940745.1">
    <property type="nucleotide sequence ID" value="NZ_JBHUCX010000004.1"/>
</dbReference>
<gene>
    <name evidence="1" type="ORF">ACFSB2_01340</name>
</gene>
<reference evidence="2" key="1">
    <citation type="journal article" date="2019" name="Int. J. Syst. Evol. Microbiol.">
        <title>The Global Catalogue of Microorganisms (GCM) 10K type strain sequencing project: providing services to taxonomists for standard genome sequencing and annotation.</title>
        <authorList>
            <consortium name="The Broad Institute Genomics Platform"/>
            <consortium name="The Broad Institute Genome Sequencing Center for Infectious Disease"/>
            <person name="Wu L."/>
            <person name="Ma J."/>
        </authorList>
    </citation>
    <scope>NUCLEOTIDE SEQUENCE [LARGE SCALE GENOMIC DNA]</scope>
    <source>
        <strain evidence="2">CGMCC 1.12286</strain>
    </source>
</reference>
<organism evidence="1 2">
    <name type="scientific">Alicyclobacillus fodiniaquatilis</name>
    <dbReference type="NCBI Taxonomy" id="1661150"/>
    <lineage>
        <taxon>Bacteria</taxon>
        <taxon>Bacillati</taxon>
        <taxon>Bacillota</taxon>
        <taxon>Bacilli</taxon>
        <taxon>Bacillales</taxon>
        <taxon>Alicyclobacillaceae</taxon>
        <taxon>Alicyclobacillus</taxon>
    </lineage>
</organism>
<dbReference type="Gene3D" id="3.40.50.2000">
    <property type="entry name" value="Glycogen Phosphorylase B"/>
    <property type="match status" value="1"/>
</dbReference>
<evidence type="ECO:0000313" key="1">
    <source>
        <dbReference type="EMBL" id="MFD1673367.1"/>
    </source>
</evidence>
<keyword evidence="2" id="KW-1185">Reference proteome</keyword>
<name>A0ABW4JAX0_9BACL</name>
<proteinExistence type="predicted"/>
<dbReference type="Pfam" id="PF13692">
    <property type="entry name" value="Glyco_trans_1_4"/>
    <property type="match status" value="1"/>
</dbReference>
<dbReference type="EC" id="2.4.-.-" evidence="1"/>
<dbReference type="Proteomes" id="UP001597079">
    <property type="component" value="Unassembled WGS sequence"/>
</dbReference>
<sequence length="396" mass="43958">MTEKTLDEKEMYPTIVLTSAVPWDGLTARPQHLARQLAASGWPVLFVEPPVTLIGPLRNPALKSRMFPRQPISTVLQSDGKQAEIRVLTPMASVPFYHMVRGINRFNQRMLAHQIRHHVPGPLILLSMLPDSVDLIPHLAPIATFYDCVDDHGAFGGLTRLDVMDTLEASMAYASRTIFATADALVEKMQAFHSDVRLIPNAVELGHFAQTVQAEEHALLAQIPAPRVGFVGGIGAWLDFELLRGLAMARPDVQFVFIGPIEADVSSIRSLANVHLLGKQPYAQLPEFLAGFEVCLYPFANNKLTESVNPVKIYEYLAAGKEVIATPTREMHKFTEHVWLAPNLEAGLQALDAILHGKRKVAPQSVQPFLQKQTWQARALEMDAALLQSLPLREKR</sequence>
<dbReference type="EMBL" id="JBHUCX010000004">
    <property type="protein sequence ID" value="MFD1673367.1"/>
    <property type="molecule type" value="Genomic_DNA"/>
</dbReference>
<dbReference type="SUPFAM" id="SSF53756">
    <property type="entry name" value="UDP-Glycosyltransferase/glycogen phosphorylase"/>
    <property type="match status" value="1"/>
</dbReference>
<protein>
    <submittedName>
        <fullName evidence="1">Glycosyltransferase</fullName>
        <ecNumber evidence="1">2.4.-.-</ecNumber>
    </submittedName>
</protein>
<keyword evidence="1" id="KW-0808">Transferase</keyword>
<accession>A0ABW4JAX0</accession>
<comment type="caution">
    <text evidence="1">The sequence shown here is derived from an EMBL/GenBank/DDBJ whole genome shotgun (WGS) entry which is preliminary data.</text>
</comment>